<dbReference type="GO" id="GO:0016874">
    <property type="term" value="F:ligase activity"/>
    <property type="evidence" value="ECO:0007669"/>
    <property type="project" value="UniProtKB-KW"/>
</dbReference>
<dbReference type="PANTHER" id="PTHR35561:SF1">
    <property type="entry name" value="RNA 2',3'-CYCLIC PHOSPHODIESTERASE"/>
    <property type="match status" value="1"/>
</dbReference>
<proteinExistence type="inferred from homology"/>
<evidence type="ECO:0000256" key="1">
    <source>
        <dbReference type="ARBA" id="ARBA00022801"/>
    </source>
</evidence>
<dbReference type="Pfam" id="PF13563">
    <property type="entry name" value="2_5_RNA_ligase2"/>
    <property type="match status" value="1"/>
</dbReference>
<feature type="short sequence motif" description="HXTX 1" evidence="2">
    <location>
        <begin position="34"/>
        <end position="37"/>
    </location>
</feature>
<dbReference type="EC" id="3.1.4.58" evidence="2"/>
<evidence type="ECO:0000313" key="3">
    <source>
        <dbReference type="EMBL" id="SNS75994.1"/>
    </source>
</evidence>
<dbReference type="InterPro" id="IPR004175">
    <property type="entry name" value="RNA_CPDase"/>
</dbReference>
<gene>
    <name evidence="3" type="ORF">SAMN06893096_107191</name>
</gene>
<dbReference type="InterPro" id="IPR009097">
    <property type="entry name" value="Cyclic_Pdiesterase"/>
</dbReference>
<feature type="short sequence motif" description="HXTX 2" evidence="2">
    <location>
        <begin position="121"/>
        <end position="124"/>
    </location>
</feature>
<accession>A0A239H6T6</accession>
<dbReference type="EMBL" id="FZOO01000007">
    <property type="protein sequence ID" value="SNS75994.1"/>
    <property type="molecule type" value="Genomic_DNA"/>
</dbReference>
<feature type="active site" description="Proton donor" evidence="2">
    <location>
        <position position="34"/>
    </location>
</feature>
<sequence>MTPPAGVVEHLDRALAPLRAEPGAPRWTPAARWHLTLLFLGAVPAHRVAGLLAATGPAVAGTGPAALRLAGAGRFGSRRRPQVFWVGVAGDDAAVSALAGRLAGAARGLGLPVEDRPFRAHLTVGRWRPGRPADGDLPARLAGYRGPDWPVTEVQLVESHLGPEPRYEPLASWPVASSAGARMPCSDPGNGA</sequence>
<keyword evidence="1 2" id="KW-0378">Hydrolase</keyword>
<dbReference type="Proteomes" id="UP000198373">
    <property type="component" value="Unassembled WGS sequence"/>
</dbReference>
<comment type="function">
    <text evidence="2">Hydrolyzes RNA 2',3'-cyclic phosphodiester to an RNA 2'-phosphomonoester.</text>
</comment>
<dbReference type="PANTHER" id="PTHR35561">
    <property type="entry name" value="RNA 2',3'-CYCLIC PHOSPHODIESTERASE"/>
    <property type="match status" value="1"/>
</dbReference>
<dbReference type="AlphaFoldDB" id="A0A239H6T6"/>
<protein>
    <recommendedName>
        <fullName evidence="2">RNA 2',3'-cyclic phosphodiesterase</fullName>
        <shortName evidence="2">RNA 2',3'-CPDase</shortName>
        <ecNumber evidence="2">3.1.4.58</ecNumber>
    </recommendedName>
</protein>
<evidence type="ECO:0000313" key="4">
    <source>
        <dbReference type="Proteomes" id="UP000198373"/>
    </source>
</evidence>
<reference evidence="4" key="1">
    <citation type="submission" date="2017-06" db="EMBL/GenBank/DDBJ databases">
        <authorList>
            <person name="Varghese N."/>
            <person name="Submissions S."/>
        </authorList>
    </citation>
    <scope>NUCLEOTIDE SEQUENCE [LARGE SCALE GENOMIC DNA]</scope>
    <source>
        <strain evidence="4">DSM 46839</strain>
    </source>
</reference>
<dbReference type="SUPFAM" id="SSF55144">
    <property type="entry name" value="LigT-like"/>
    <property type="match status" value="1"/>
</dbReference>
<comment type="similarity">
    <text evidence="2">Belongs to the 2H phosphoesterase superfamily. ThpR family.</text>
</comment>
<comment type="catalytic activity">
    <reaction evidence="2">
        <text>a 3'-end 2',3'-cyclophospho-ribonucleotide-RNA + H2O = a 3'-end 2'-phospho-ribonucleotide-RNA + H(+)</text>
        <dbReference type="Rhea" id="RHEA:11828"/>
        <dbReference type="Rhea" id="RHEA-COMP:10464"/>
        <dbReference type="Rhea" id="RHEA-COMP:17353"/>
        <dbReference type="ChEBI" id="CHEBI:15377"/>
        <dbReference type="ChEBI" id="CHEBI:15378"/>
        <dbReference type="ChEBI" id="CHEBI:83064"/>
        <dbReference type="ChEBI" id="CHEBI:173113"/>
        <dbReference type="EC" id="3.1.4.58"/>
    </reaction>
</comment>
<name>A0A239H6T6_9ACTN</name>
<dbReference type="NCBIfam" id="TIGR02258">
    <property type="entry name" value="2_5_ligase"/>
    <property type="match status" value="1"/>
</dbReference>
<keyword evidence="3" id="KW-0436">Ligase</keyword>
<dbReference type="GO" id="GO:0004113">
    <property type="term" value="F:2',3'-cyclic-nucleotide 3'-phosphodiesterase activity"/>
    <property type="evidence" value="ECO:0007669"/>
    <property type="project" value="InterPro"/>
</dbReference>
<dbReference type="HAMAP" id="MF_01940">
    <property type="entry name" value="RNA_CPDase"/>
    <property type="match status" value="1"/>
</dbReference>
<organism evidence="3 4">
    <name type="scientific">Geodermatophilus pulveris</name>
    <dbReference type="NCBI Taxonomy" id="1564159"/>
    <lineage>
        <taxon>Bacteria</taxon>
        <taxon>Bacillati</taxon>
        <taxon>Actinomycetota</taxon>
        <taxon>Actinomycetes</taxon>
        <taxon>Geodermatophilales</taxon>
        <taxon>Geodermatophilaceae</taxon>
        <taxon>Geodermatophilus</taxon>
    </lineage>
</organism>
<dbReference type="GO" id="GO:0008664">
    <property type="term" value="F:RNA 2',3'-cyclic 3'-phosphodiesterase activity"/>
    <property type="evidence" value="ECO:0007669"/>
    <property type="project" value="UniProtKB-EC"/>
</dbReference>
<evidence type="ECO:0000256" key="2">
    <source>
        <dbReference type="HAMAP-Rule" id="MF_01940"/>
    </source>
</evidence>
<dbReference type="Gene3D" id="3.90.1140.10">
    <property type="entry name" value="Cyclic phosphodiesterase"/>
    <property type="match status" value="1"/>
</dbReference>
<feature type="active site" description="Proton acceptor" evidence="2">
    <location>
        <position position="121"/>
    </location>
</feature>
<keyword evidence="4" id="KW-1185">Reference proteome</keyword>